<sequence length="233" mass="26513">MTLDTSKVSIKTSLASCFGTNFQDLKGSQDFLEELASLAQEITVDENTYIFKEDEQSNFVYIPISGVIMLERSTARGSRHVFAFLFTGNLIGLSEFSFYTFSAKSLSNSTMVKINKSLIKNVFERHPQIAKRFHEYTNIVLNYILDQLFIMGQKTAHQRLALFLLDMAKRIGHGTQKFFLPMSRQDIADYLGMSLETTSRGFTSLKNKELISIESNYSITILDPKSLTEYTDN</sequence>
<keyword evidence="1" id="KW-0805">Transcription regulation</keyword>
<dbReference type="Gene3D" id="2.60.120.10">
    <property type="entry name" value="Jelly Rolls"/>
    <property type="match status" value="1"/>
</dbReference>
<keyword evidence="2" id="KW-0238">DNA-binding</keyword>
<dbReference type="PANTHER" id="PTHR24567:SF75">
    <property type="entry name" value="FUMARATE AND NITRATE REDUCTION REGULATORY PROTEIN"/>
    <property type="match status" value="1"/>
</dbReference>
<dbReference type="EMBL" id="BSUY01000001">
    <property type="protein sequence ID" value="GMA82190.1"/>
    <property type="molecule type" value="Genomic_DNA"/>
</dbReference>
<name>A0ABQ6J4G4_9GAMM</name>
<evidence type="ECO:0000313" key="7">
    <source>
        <dbReference type="Proteomes" id="UP001157046"/>
    </source>
</evidence>
<dbReference type="SUPFAM" id="SSF46785">
    <property type="entry name" value="Winged helix' DNA-binding domain"/>
    <property type="match status" value="1"/>
</dbReference>
<dbReference type="SMART" id="SM00419">
    <property type="entry name" value="HTH_CRP"/>
    <property type="match status" value="1"/>
</dbReference>
<keyword evidence="4" id="KW-0812">Transmembrane</keyword>
<evidence type="ECO:0000256" key="4">
    <source>
        <dbReference type="SAM" id="Phobius"/>
    </source>
</evidence>
<dbReference type="CDD" id="cd00038">
    <property type="entry name" value="CAP_ED"/>
    <property type="match status" value="1"/>
</dbReference>
<dbReference type="Pfam" id="PF13545">
    <property type="entry name" value="HTH_Crp_2"/>
    <property type="match status" value="1"/>
</dbReference>
<dbReference type="PRINTS" id="PR00034">
    <property type="entry name" value="HTHCRP"/>
</dbReference>
<dbReference type="InterPro" id="IPR036388">
    <property type="entry name" value="WH-like_DNA-bd_sf"/>
</dbReference>
<comment type="caution">
    <text evidence="6">The sequence shown here is derived from an EMBL/GenBank/DDBJ whole genome shotgun (WGS) entry which is preliminary data.</text>
</comment>
<dbReference type="PANTHER" id="PTHR24567">
    <property type="entry name" value="CRP FAMILY TRANSCRIPTIONAL REGULATORY PROTEIN"/>
    <property type="match status" value="1"/>
</dbReference>
<dbReference type="PROSITE" id="PS00042">
    <property type="entry name" value="HTH_CRP_1"/>
    <property type="match status" value="1"/>
</dbReference>
<protein>
    <submittedName>
        <fullName evidence="6">Transcriptional regulator</fullName>
    </submittedName>
</protein>
<dbReference type="CDD" id="cd00092">
    <property type="entry name" value="HTH_CRP"/>
    <property type="match status" value="1"/>
</dbReference>
<dbReference type="PROSITE" id="PS51063">
    <property type="entry name" value="HTH_CRP_2"/>
    <property type="match status" value="1"/>
</dbReference>
<evidence type="ECO:0000313" key="6">
    <source>
        <dbReference type="EMBL" id="GMA82190.1"/>
    </source>
</evidence>
<gene>
    <name evidence="6" type="primary">fixK</name>
    <name evidence="6" type="ORF">GCM10025855_17230</name>
</gene>
<dbReference type="RefSeq" id="WP_220773974.1">
    <property type="nucleotide sequence ID" value="NZ_BPFC01000076.1"/>
</dbReference>
<dbReference type="InterPro" id="IPR018335">
    <property type="entry name" value="Tscrpt_reg_HTH_Crp-type_CS"/>
</dbReference>
<dbReference type="Proteomes" id="UP001157046">
    <property type="component" value="Unassembled WGS sequence"/>
</dbReference>
<evidence type="ECO:0000256" key="2">
    <source>
        <dbReference type="ARBA" id="ARBA00023125"/>
    </source>
</evidence>
<reference evidence="7" key="1">
    <citation type="journal article" date="2019" name="Int. J. Syst. Evol. Microbiol.">
        <title>The Global Catalogue of Microorganisms (GCM) 10K type strain sequencing project: providing services to taxonomists for standard genome sequencing and annotation.</title>
        <authorList>
            <consortium name="The Broad Institute Genomics Platform"/>
            <consortium name="The Broad Institute Genome Sequencing Center for Infectious Disease"/>
            <person name="Wu L."/>
            <person name="Ma J."/>
        </authorList>
    </citation>
    <scope>NUCLEOTIDE SEQUENCE [LARGE SCALE GENOMIC DNA]</scope>
    <source>
        <strain evidence="7">NBRC 102030</strain>
    </source>
</reference>
<feature type="domain" description="HTH crp-type" evidence="5">
    <location>
        <begin position="154"/>
        <end position="225"/>
    </location>
</feature>
<dbReference type="InterPro" id="IPR012318">
    <property type="entry name" value="HTH_CRP"/>
</dbReference>
<keyword evidence="7" id="KW-1185">Reference proteome</keyword>
<dbReference type="InterPro" id="IPR036390">
    <property type="entry name" value="WH_DNA-bd_sf"/>
</dbReference>
<keyword evidence="4" id="KW-0472">Membrane</keyword>
<evidence type="ECO:0000256" key="3">
    <source>
        <dbReference type="ARBA" id="ARBA00023163"/>
    </source>
</evidence>
<feature type="transmembrane region" description="Helical" evidence="4">
    <location>
        <begin position="81"/>
        <end position="101"/>
    </location>
</feature>
<accession>A0ABQ6J4G4</accession>
<dbReference type="InterPro" id="IPR018490">
    <property type="entry name" value="cNMP-bd_dom_sf"/>
</dbReference>
<proteinExistence type="predicted"/>
<dbReference type="SUPFAM" id="SSF51206">
    <property type="entry name" value="cAMP-binding domain-like"/>
    <property type="match status" value="1"/>
</dbReference>
<dbReference type="Gene3D" id="1.10.10.10">
    <property type="entry name" value="Winged helix-like DNA-binding domain superfamily/Winged helix DNA-binding domain"/>
    <property type="match status" value="1"/>
</dbReference>
<keyword evidence="3" id="KW-0804">Transcription</keyword>
<evidence type="ECO:0000259" key="5">
    <source>
        <dbReference type="PROSITE" id="PS51063"/>
    </source>
</evidence>
<organism evidence="6 7">
    <name type="scientific">Shewanella glacialipiscicola</name>
    <dbReference type="NCBI Taxonomy" id="614069"/>
    <lineage>
        <taxon>Bacteria</taxon>
        <taxon>Pseudomonadati</taxon>
        <taxon>Pseudomonadota</taxon>
        <taxon>Gammaproteobacteria</taxon>
        <taxon>Alteromonadales</taxon>
        <taxon>Shewanellaceae</taxon>
        <taxon>Shewanella</taxon>
    </lineage>
</organism>
<evidence type="ECO:0000256" key="1">
    <source>
        <dbReference type="ARBA" id="ARBA00023015"/>
    </source>
</evidence>
<dbReference type="InterPro" id="IPR000595">
    <property type="entry name" value="cNMP-bd_dom"/>
</dbReference>
<dbReference type="InterPro" id="IPR050397">
    <property type="entry name" value="Env_Response_Regulators"/>
</dbReference>
<dbReference type="InterPro" id="IPR014710">
    <property type="entry name" value="RmlC-like_jellyroll"/>
</dbReference>
<keyword evidence="4" id="KW-1133">Transmembrane helix</keyword>
<dbReference type="Pfam" id="PF00027">
    <property type="entry name" value="cNMP_binding"/>
    <property type="match status" value="1"/>
</dbReference>